<reference evidence="5 6" key="1">
    <citation type="submission" date="2016-05" db="EMBL/GenBank/DDBJ databases">
        <title>Nuclear genome of Blastocystis sp. subtype 1 NandII.</title>
        <authorList>
            <person name="Gentekaki E."/>
            <person name="Curtis B."/>
            <person name="Stairs C."/>
            <person name="Eme L."/>
            <person name="Herman E."/>
            <person name="Klimes V."/>
            <person name="Arias M.C."/>
            <person name="Elias M."/>
            <person name="Hilliou F."/>
            <person name="Klute M."/>
            <person name="Malik S.-B."/>
            <person name="Pightling A."/>
            <person name="Rachubinski R."/>
            <person name="Salas D."/>
            <person name="Schlacht A."/>
            <person name="Suga H."/>
            <person name="Archibald J."/>
            <person name="Ball S.G."/>
            <person name="Clark G."/>
            <person name="Dacks J."/>
            <person name="Van Der Giezen M."/>
            <person name="Tsaousis A."/>
            <person name="Roger A."/>
        </authorList>
    </citation>
    <scope>NUCLEOTIDE SEQUENCE [LARGE SCALE GENOMIC DNA]</scope>
    <source>
        <strain evidence="6">ATCC 50177 / NandII</strain>
    </source>
</reference>
<dbReference type="InterPro" id="IPR045137">
    <property type="entry name" value="RBM26/27"/>
</dbReference>
<dbReference type="GO" id="GO:0003723">
    <property type="term" value="F:RNA binding"/>
    <property type="evidence" value="ECO:0007669"/>
    <property type="project" value="UniProtKB-UniRule"/>
</dbReference>
<dbReference type="OrthoDB" id="443401at2759"/>
<dbReference type="GO" id="GO:0005634">
    <property type="term" value="C:nucleus"/>
    <property type="evidence" value="ECO:0007669"/>
    <property type="project" value="TreeGrafter"/>
</dbReference>
<dbReference type="Proteomes" id="UP000078348">
    <property type="component" value="Unassembled WGS sequence"/>
</dbReference>
<evidence type="ECO:0000256" key="1">
    <source>
        <dbReference type="ARBA" id="ARBA00022884"/>
    </source>
</evidence>
<sequence>MKCLDDVEKEIQLEKELARLLSTASSIADSSSIITYIMVFLKQMPGDLATLKQTLKTEVNIFLLSDTDRIVDSLFAFIETLESDGDSPDANKEHDSDSEEKETTQSQLFTIEKAAELLRAIMNPTTSPLQKAKYQFELYEKTNVKFRCVQVRNVPKEHLNVMDLAKYFKHYGPIANITIQESSSTAIIQFFSSKHAYLAMRSRSAVFNSRSVVVEPLYNVNDAQTFDTPESLRLAEEEEAAILHPADKLRLVEDRQSIIEQEIGTLCETIAKKMELAGKYAALAAGIEEAKKGALQLGAVKLVRSVGEQVGELYRLLKMSGRRLRDTPLRAPTQPQSQPSPSQQAQPAEETVEMEVRGLMERVIAPFEGSFLYATLSELVMNHLLGLFAKYVAAERQTVRGKRGLAEAAAAKRRKAAMYQLDNRSREVVVKGLPATVKEVDVINAMKGFYGVRKIVLNGTEARIEFEEPWQTTKPMRAGLFICNKKVFPTLVESTPSQ</sequence>
<dbReference type="InterPro" id="IPR000504">
    <property type="entry name" value="RRM_dom"/>
</dbReference>
<dbReference type="Gene3D" id="3.30.70.330">
    <property type="match status" value="1"/>
</dbReference>
<dbReference type="AlphaFoldDB" id="A0A196SBW9"/>
<dbReference type="PROSITE" id="PS50102">
    <property type="entry name" value="RRM"/>
    <property type="match status" value="1"/>
</dbReference>
<dbReference type="InterPro" id="IPR035979">
    <property type="entry name" value="RBD_domain_sf"/>
</dbReference>
<feature type="compositionally biased region" description="Low complexity" evidence="3">
    <location>
        <begin position="331"/>
        <end position="348"/>
    </location>
</feature>
<evidence type="ECO:0000259" key="4">
    <source>
        <dbReference type="PROSITE" id="PS50102"/>
    </source>
</evidence>
<evidence type="ECO:0000313" key="6">
    <source>
        <dbReference type="Proteomes" id="UP000078348"/>
    </source>
</evidence>
<evidence type="ECO:0000256" key="2">
    <source>
        <dbReference type="PROSITE-ProRule" id="PRU00176"/>
    </source>
</evidence>
<dbReference type="SMART" id="SM00360">
    <property type="entry name" value="RRM"/>
    <property type="match status" value="2"/>
</dbReference>
<organism evidence="5 6">
    <name type="scientific">Blastocystis sp. subtype 1 (strain ATCC 50177 / NandII)</name>
    <dbReference type="NCBI Taxonomy" id="478820"/>
    <lineage>
        <taxon>Eukaryota</taxon>
        <taxon>Sar</taxon>
        <taxon>Stramenopiles</taxon>
        <taxon>Bigyra</taxon>
        <taxon>Opalozoa</taxon>
        <taxon>Opalinata</taxon>
        <taxon>Blastocystidae</taxon>
        <taxon>Blastocystis</taxon>
    </lineage>
</organism>
<feature type="domain" description="RRM" evidence="4">
    <location>
        <begin position="147"/>
        <end position="219"/>
    </location>
</feature>
<dbReference type="SUPFAM" id="SSF54928">
    <property type="entry name" value="RNA-binding domain, RBD"/>
    <property type="match status" value="1"/>
</dbReference>
<keyword evidence="6" id="KW-1185">Reference proteome</keyword>
<evidence type="ECO:0000256" key="3">
    <source>
        <dbReference type="SAM" id="MobiDB-lite"/>
    </source>
</evidence>
<feature type="region of interest" description="Disordered" evidence="3">
    <location>
        <begin position="327"/>
        <end position="351"/>
    </location>
</feature>
<gene>
    <name evidence="5" type="ORF">AV274_4491</name>
</gene>
<protein>
    <recommendedName>
        <fullName evidence="4">RRM domain-containing protein</fullName>
    </recommendedName>
</protein>
<proteinExistence type="predicted"/>
<name>A0A196SBW9_BLAHN</name>
<dbReference type="EMBL" id="LXWW01000320">
    <property type="protein sequence ID" value="OAO13816.1"/>
    <property type="molecule type" value="Genomic_DNA"/>
</dbReference>
<feature type="region of interest" description="Disordered" evidence="3">
    <location>
        <begin position="84"/>
        <end position="105"/>
    </location>
</feature>
<accession>A0A196SBW9</accession>
<evidence type="ECO:0000313" key="5">
    <source>
        <dbReference type="EMBL" id="OAO13816.1"/>
    </source>
</evidence>
<dbReference type="InterPro" id="IPR012677">
    <property type="entry name" value="Nucleotide-bd_a/b_plait_sf"/>
</dbReference>
<comment type="caution">
    <text evidence="5">The sequence shown here is derived from an EMBL/GenBank/DDBJ whole genome shotgun (WGS) entry which is preliminary data.</text>
</comment>
<dbReference type="PANTHER" id="PTHR14398">
    <property type="entry name" value="RNA RECOGNITION RRM/RNP DOMAIN"/>
    <property type="match status" value="1"/>
</dbReference>
<dbReference type="PANTHER" id="PTHR14398:SF0">
    <property type="entry name" value="ZINC FINGER PROTEIN SWM"/>
    <property type="match status" value="1"/>
</dbReference>
<keyword evidence="1 2" id="KW-0694">RNA-binding</keyword>